<feature type="domain" description="ORC1/DEAH AAA+ ATPase" evidence="1">
    <location>
        <begin position="34"/>
        <end position="203"/>
    </location>
</feature>
<dbReference type="EMBL" id="CAICTM010002477">
    <property type="protein sequence ID" value="CAB9529361.1"/>
    <property type="molecule type" value="Genomic_DNA"/>
</dbReference>
<proteinExistence type="predicted"/>
<reference evidence="2" key="1">
    <citation type="submission" date="2020-06" db="EMBL/GenBank/DDBJ databases">
        <authorList>
            <consortium name="Plant Systems Biology data submission"/>
        </authorList>
    </citation>
    <scope>NUCLEOTIDE SEQUENCE</scope>
    <source>
        <strain evidence="2">D6</strain>
    </source>
</reference>
<dbReference type="Gene3D" id="3.40.50.300">
    <property type="entry name" value="P-loop containing nucleotide triphosphate hydrolases"/>
    <property type="match status" value="1"/>
</dbReference>
<comment type="caution">
    <text evidence="2">The sequence shown here is derived from an EMBL/GenBank/DDBJ whole genome shotgun (WGS) entry which is preliminary data.</text>
</comment>
<gene>
    <name evidence="2" type="ORF">SEMRO_2479_G328831.1</name>
</gene>
<dbReference type="PANTHER" id="PTHR37096">
    <property type="entry name" value="YALI0E33429P"/>
    <property type="match status" value="1"/>
</dbReference>
<evidence type="ECO:0000313" key="3">
    <source>
        <dbReference type="Proteomes" id="UP001153069"/>
    </source>
</evidence>
<dbReference type="GO" id="GO:0016887">
    <property type="term" value="F:ATP hydrolysis activity"/>
    <property type="evidence" value="ECO:0007669"/>
    <property type="project" value="InterPro"/>
</dbReference>
<evidence type="ECO:0000259" key="1">
    <source>
        <dbReference type="Pfam" id="PF13401"/>
    </source>
</evidence>
<name>A0A9N8HXF3_9STRA</name>
<dbReference type="Pfam" id="PF13401">
    <property type="entry name" value="AAA_22"/>
    <property type="match status" value="1"/>
</dbReference>
<dbReference type="AlphaFoldDB" id="A0A9N8HXF3"/>
<dbReference type="SUPFAM" id="SSF52540">
    <property type="entry name" value="P-loop containing nucleoside triphosphate hydrolases"/>
    <property type="match status" value="1"/>
</dbReference>
<dbReference type="InterPro" id="IPR051667">
    <property type="entry name" value="Archaeal_ATPase_domain"/>
</dbReference>
<keyword evidence="3" id="KW-1185">Reference proteome</keyword>
<evidence type="ECO:0000313" key="2">
    <source>
        <dbReference type="EMBL" id="CAB9529361.1"/>
    </source>
</evidence>
<dbReference type="PANTHER" id="PTHR37096:SF1">
    <property type="entry name" value="AAA+ ATPASE DOMAIN-CONTAINING PROTEIN"/>
    <property type="match status" value="1"/>
</dbReference>
<dbReference type="InterPro" id="IPR027417">
    <property type="entry name" value="P-loop_NTPase"/>
</dbReference>
<protein>
    <recommendedName>
        <fullName evidence="1">ORC1/DEAH AAA+ ATPase domain-containing protein</fullName>
    </recommendedName>
</protein>
<dbReference type="InterPro" id="IPR049945">
    <property type="entry name" value="AAA_22"/>
</dbReference>
<organism evidence="2 3">
    <name type="scientific">Seminavis robusta</name>
    <dbReference type="NCBI Taxonomy" id="568900"/>
    <lineage>
        <taxon>Eukaryota</taxon>
        <taxon>Sar</taxon>
        <taxon>Stramenopiles</taxon>
        <taxon>Ochrophyta</taxon>
        <taxon>Bacillariophyta</taxon>
        <taxon>Bacillariophyceae</taxon>
        <taxon>Bacillariophycidae</taxon>
        <taxon>Naviculales</taxon>
        <taxon>Naviculaceae</taxon>
        <taxon>Seminavis</taxon>
    </lineage>
</organism>
<sequence length="239" mass="26459">MDQLDQNFDQMMVKGDVFGRTQLKQEIRALTTSAGGLTFITGSRSIGKTRLLKEISEDYKHPTSEVMLVYVDGRDGSLARGIRKALEELAENKWYQKVDFSKVGKLVAAGKTAIKPLTASHPTTDAAVEAASCGLMEVFARLAGSDSEEADLVELIADLALEQQKKPCLVIDEANRIATAEDTSVMAKIVKNTKVKCQMSIMLCTSVHAYPRKMNEQCQLDFAEFRYVEPCSNYFGEIM</sequence>
<dbReference type="Proteomes" id="UP001153069">
    <property type="component" value="Unassembled WGS sequence"/>
</dbReference>
<accession>A0A9N8HXF3</accession>